<evidence type="ECO:0000313" key="8">
    <source>
        <dbReference type="EMBL" id="EAH1615735.1"/>
    </source>
</evidence>
<dbReference type="EMBL" id="AABFMV010000039">
    <property type="protein sequence ID" value="EAH1617034.1"/>
    <property type="molecule type" value="Genomic_DNA"/>
</dbReference>
<dbReference type="EMBL" id="AAANYR010000008">
    <property type="protein sequence ID" value="EAD5787574.1"/>
    <property type="molecule type" value="Genomic_DNA"/>
</dbReference>
<evidence type="ECO:0000313" key="3">
    <source>
        <dbReference type="EMBL" id="EAG6170798.1"/>
    </source>
</evidence>
<dbReference type="Proteomes" id="UP000548826">
    <property type="component" value="Unassembled WGS sequence"/>
</dbReference>
<dbReference type="EMBL" id="AABGFX010000007">
    <property type="protein sequence ID" value="EAH3127620.1"/>
    <property type="molecule type" value="Genomic_DNA"/>
</dbReference>
<dbReference type="EMBL" id="AABEVI010000051">
    <property type="protein sequence ID" value="EAH0219945.1"/>
    <property type="molecule type" value="Genomic_DNA"/>
</dbReference>
<dbReference type="AlphaFoldDB" id="A0A476Q8G3"/>
<protein>
    <submittedName>
        <fullName evidence="2">Sigma-70 family RNA polymerase sigma factor</fullName>
    </submittedName>
</protein>
<evidence type="ECO:0000313" key="10">
    <source>
        <dbReference type="EMBL" id="EAH3127620.1"/>
    </source>
</evidence>
<evidence type="ECO:0000313" key="13">
    <source>
        <dbReference type="Proteomes" id="UP000525068"/>
    </source>
</evidence>
<evidence type="ECO:0000313" key="7">
    <source>
        <dbReference type="EMBL" id="EAH0219945.1"/>
    </source>
</evidence>
<dbReference type="EMBL" id="AABEQV010000007">
    <property type="protein sequence ID" value="EAG9857568.1"/>
    <property type="molecule type" value="Genomic_DNA"/>
</dbReference>
<dbReference type="EMBL" id="AABCVX010000020">
    <property type="protein sequence ID" value="EAG6170798.1"/>
    <property type="molecule type" value="Genomic_DNA"/>
</dbReference>
<dbReference type="Proteomes" id="UP000529135">
    <property type="component" value="Unassembled WGS sequence"/>
</dbReference>
<accession>A0A476Q8G3</accession>
<dbReference type="Proteomes" id="UP000566721">
    <property type="component" value="Unassembled WGS sequence"/>
</dbReference>
<dbReference type="EMBL" id="AABCVX010000008">
    <property type="protein sequence ID" value="EAG6170571.1"/>
    <property type="molecule type" value="Genomic_DNA"/>
</dbReference>
<name>A0A476Q8G3_LISMN</name>
<dbReference type="Proteomes" id="UP000517258">
    <property type="component" value="Unassembled WGS sequence"/>
</dbReference>
<evidence type="ECO:0000313" key="15">
    <source>
        <dbReference type="Proteomes" id="UP000548826"/>
    </source>
</evidence>
<evidence type="ECO:0000313" key="1">
    <source>
        <dbReference type="EMBL" id="EAD5787574.1"/>
    </source>
</evidence>
<reference evidence="2 16" key="1">
    <citation type="submission" date="2018-06" db="EMBL/GenBank/DDBJ databases">
        <authorList>
            <consortium name="GenomeTrakr: Next Generation Sequencing Network for Food Pathogen Tracability"/>
        </authorList>
    </citation>
    <scope>NUCLEOTIDE SEQUENCE [LARGE SCALE GENOMIC DNA]</scope>
    <source>
        <strain evidence="1 11">FDA00013853</strain>
        <strain evidence="2 16">FLAG-38921</strain>
    </source>
</reference>
<sequence length="142" mass="16548">MTPKEYFKQAYRLDKRIDSQVVKLGELRALAGCAQTISYEEKIGSPNRNTEAPFVKVLEKVYLLENHINEQIDKFVDLKYQMADAIETLPNVDLGLVLDYRYLQGMTWEKIAEVMNADVRTIYRWHTKALQLVQMPENPIII</sequence>
<gene>
    <name evidence="8" type="ORF">D4271_09970</name>
    <name evidence="9" type="ORF">D4271_16675</name>
    <name evidence="4" type="ORF">D4C60_11235</name>
    <name evidence="5" type="ORF">D4C60_16835</name>
    <name evidence="6" type="ORF">D4D89_11175</name>
    <name evidence="7" type="ORF">D4D89_16715</name>
    <name evidence="10" type="ORF">D5M70_09905</name>
    <name evidence="2" type="ORF">DCT16_14420</name>
    <name evidence="3" type="ORF">DCT16_15605</name>
    <name evidence="1" type="ORF">EX365_13495</name>
</gene>
<organism evidence="2 16">
    <name type="scientific">Listeria monocytogenes</name>
    <dbReference type="NCBI Taxonomy" id="1639"/>
    <lineage>
        <taxon>Bacteria</taxon>
        <taxon>Bacillati</taxon>
        <taxon>Bacillota</taxon>
        <taxon>Bacilli</taxon>
        <taxon>Bacillales</taxon>
        <taxon>Listeriaceae</taxon>
        <taxon>Listeria</taxon>
    </lineage>
</organism>
<evidence type="ECO:0000313" key="12">
    <source>
        <dbReference type="Proteomes" id="UP000517258"/>
    </source>
</evidence>
<dbReference type="EMBL" id="AABEQV010000042">
    <property type="protein sequence ID" value="EAG9858657.1"/>
    <property type="molecule type" value="Genomic_DNA"/>
</dbReference>
<dbReference type="Proteomes" id="UP000344343">
    <property type="component" value="Unassembled WGS sequence"/>
</dbReference>
<evidence type="ECO:0000313" key="4">
    <source>
        <dbReference type="EMBL" id="EAG9857568.1"/>
    </source>
</evidence>
<dbReference type="Proteomes" id="UP000525068">
    <property type="component" value="Unassembled WGS sequence"/>
</dbReference>
<evidence type="ECO:0000313" key="2">
    <source>
        <dbReference type="EMBL" id="EAG6170571.1"/>
    </source>
</evidence>
<evidence type="ECO:0000313" key="14">
    <source>
        <dbReference type="Proteomes" id="UP000529135"/>
    </source>
</evidence>
<dbReference type="EMBL" id="AABEVI010000007">
    <property type="protein sequence ID" value="EAH0218880.1"/>
    <property type="molecule type" value="Genomic_DNA"/>
</dbReference>
<dbReference type="InterPro" id="IPR013324">
    <property type="entry name" value="RNA_pol_sigma_r3/r4-like"/>
</dbReference>
<dbReference type="SUPFAM" id="SSF88659">
    <property type="entry name" value="Sigma3 and sigma4 domains of RNA polymerase sigma factors"/>
    <property type="match status" value="1"/>
</dbReference>
<evidence type="ECO:0000313" key="5">
    <source>
        <dbReference type="EMBL" id="EAG9858657.1"/>
    </source>
</evidence>
<dbReference type="Gene3D" id="1.20.140.160">
    <property type="match status" value="1"/>
</dbReference>
<comment type="caution">
    <text evidence="2">The sequence shown here is derived from an EMBL/GenBank/DDBJ whole genome shotgun (WGS) entry which is preliminary data.</text>
</comment>
<dbReference type="EMBL" id="AABFMV010000007">
    <property type="protein sequence ID" value="EAH1615735.1"/>
    <property type="molecule type" value="Genomic_DNA"/>
</dbReference>
<evidence type="ECO:0000313" key="9">
    <source>
        <dbReference type="EMBL" id="EAH1617034.1"/>
    </source>
</evidence>
<reference evidence="12 13" key="2">
    <citation type="submission" date="2019-04" db="EMBL/GenBank/DDBJ databases">
        <authorList>
            <person name="Ashton P.M."/>
            <person name="Dallman T."/>
            <person name="Nair S."/>
            <person name="De Pinna E."/>
            <person name="Peters T."/>
            <person name="Grant K."/>
        </authorList>
    </citation>
    <scope>NUCLEOTIDE SEQUENCE [LARGE SCALE GENOMIC DNA]</scope>
    <source>
        <strain evidence="4 15">429821</strain>
        <strain evidence="8 13">562417</strain>
        <strain evidence="10 14">562428</strain>
        <strain evidence="6 12">563356</strain>
    </source>
</reference>
<evidence type="ECO:0000313" key="11">
    <source>
        <dbReference type="Proteomes" id="UP000344343"/>
    </source>
</evidence>
<evidence type="ECO:0000313" key="16">
    <source>
        <dbReference type="Proteomes" id="UP000566721"/>
    </source>
</evidence>
<evidence type="ECO:0000313" key="6">
    <source>
        <dbReference type="EMBL" id="EAH0218880.1"/>
    </source>
</evidence>
<dbReference type="RefSeq" id="WP_064034150.1">
    <property type="nucleotide sequence ID" value="NZ_CAAVEO010000005.1"/>
</dbReference>
<proteinExistence type="predicted"/>